<comment type="caution">
    <text evidence="1">The sequence shown here is derived from an EMBL/GenBank/DDBJ whole genome shotgun (WGS) entry which is preliminary data.</text>
</comment>
<feature type="non-terminal residue" evidence="1">
    <location>
        <position position="1"/>
    </location>
</feature>
<accession>A0A8K0KIF8</accession>
<dbReference type="EMBL" id="KZ308929">
    <property type="protein sequence ID" value="KAG8235607.1"/>
    <property type="molecule type" value="Genomic_DNA"/>
</dbReference>
<keyword evidence="2" id="KW-1185">Reference proteome</keyword>
<reference evidence="1" key="2">
    <citation type="submission" date="2017-10" db="EMBL/GenBank/DDBJ databases">
        <title>Ladona fulva Genome sequencing and assembly.</title>
        <authorList>
            <person name="Murali S."/>
            <person name="Richards S."/>
            <person name="Bandaranaike D."/>
            <person name="Bellair M."/>
            <person name="Blankenburg K."/>
            <person name="Chao H."/>
            <person name="Dinh H."/>
            <person name="Doddapaneni H."/>
            <person name="Dugan-Rocha S."/>
            <person name="Elkadiri S."/>
            <person name="Gnanaolivu R."/>
            <person name="Hernandez B."/>
            <person name="Skinner E."/>
            <person name="Javaid M."/>
            <person name="Lee S."/>
            <person name="Li M."/>
            <person name="Ming W."/>
            <person name="Munidasa M."/>
            <person name="Muniz J."/>
            <person name="Nguyen L."/>
            <person name="Hughes D."/>
            <person name="Osuji N."/>
            <person name="Pu L.-L."/>
            <person name="Puazo M."/>
            <person name="Qu C."/>
            <person name="Quiroz J."/>
            <person name="Raj R."/>
            <person name="Weissenberger G."/>
            <person name="Xin Y."/>
            <person name="Zou X."/>
            <person name="Han Y."/>
            <person name="Worley K."/>
            <person name="Muzny D."/>
            <person name="Gibbs R."/>
        </authorList>
    </citation>
    <scope>NUCLEOTIDE SEQUENCE</scope>
    <source>
        <strain evidence="1">Sampled in the wild</strain>
    </source>
</reference>
<evidence type="ECO:0000313" key="1">
    <source>
        <dbReference type="EMBL" id="KAG8235607.1"/>
    </source>
</evidence>
<dbReference type="AlphaFoldDB" id="A0A8K0KIF8"/>
<name>A0A8K0KIF8_LADFU</name>
<dbReference type="Proteomes" id="UP000792457">
    <property type="component" value="Unassembled WGS sequence"/>
</dbReference>
<organism evidence="1 2">
    <name type="scientific">Ladona fulva</name>
    <name type="common">Scarce chaser dragonfly</name>
    <name type="synonym">Libellula fulva</name>
    <dbReference type="NCBI Taxonomy" id="123851"/>
    <lineage>
        <taxon>Eukaryota</taxon>
        <taxon>Metazoa</taxon>
        <taxon>Ecdysozoa</taxon>
        <taxon>Arthropoda</taxon>
        <taxon>Hexapoda</taxon>
        <taxon>Insecta</taxon>
        <taxon>Pterygota</taxon>
        <taxon>Palaeoptera</taxon>
        <taxon>Odonata</taxon>
        <taxon>Epiprocta</taxon>
        <taxon>Anisoptera</taxon>
        <taxon>Libelluloidea</taxon>
        <taxon>Libellulidae</taxon>
        <taxon>Ladona</taxon>
    </lineage>
</organism>
<protein>
    <submittedName>
        <fullName evidence="1">Uncharacterized protein</fullName>
    </submittedName>
</protein>
<proteinExistence type="predicted"/>
<dbReference type="OrthoDB" id="6623283at2759"/>
<sequence length="58" mass="6995">MKFGVDLWEFGRQFTKMNEIQRKYQDREVQVARKDGLLLIRDMAQEVKNMMEIKMSAL</sequence>
<gene>
    <name evidence="1" type="ORF">J437_LFUL014651</name>
</gene>
<evidence type="ECO:0000313" key="2">
    <source>
        <dbReference type="Proteomes" id="UP000792457"/>
    </source>
</evidence>
<reference evidence="1" key="1">
    <citation type="submission" date="2013-04" db="EMBL/GenBank/DDBJ databases">
        <authorList>
            <person name="Qu J."/>
            <person name="Murali S.C."/>
            <person name="Bandaranaike D."/>
            <person name="Bellair M."/>
            <person name="Blankenburg K."/>
            <person name="Chao H."/>
            <person name="Dinh H."/>
            <person name="Doddapaneni H."/>
            <person name="Downs B."/>
            <person name="Dugan-Rocha S."/>
            <person name="Elkadiri S."/>
            <person name="Gnanaolivu R.D."/>
            <person name="Hernandez B."/>
            <person name="Javaid M."/>
            <person name="Jayaseelan J.C."/>
            <person name="Lee S."/>
            <person name="Li M."/>
            <person name="Ming W."/>
            <person name="Munidasa M."/>
            <person name="Muniz J."/>
            <person name="Nguyen L."/>
            <person name="Ongeri F."/>
            <person name="Osuji N."/>
            <person name="Pu L.-L."/>
            <person name="Puazo M."/>
            <person name="Qu C."/>
            <person name="Quiroz J."/>
            <person name="Raj R."/>
            <person name="Weissenberger G."/>
            <person name="Xin Y."/>
            <person name="Zou X."/>
            <person name="Han Y."/>
            <person name="Richards S."/>
            <person name="Worley K."/>
            <person name="Muzny D."/>
            <person name="Gibbs R."/>
        </authorList>
    </citation>
    <scope>NUCLEOTIDE SEQUENCE</scope>
    <source>
        <strain evidence="1">Sampled in the wild</strain>
    </source>
</reference>